<organism evidence="3 4">
    <name type="scientific">Lomentospora prolificans</name>
    <dbReference type="NCBI Taxonomy" id="41688"/>
    <lineage>
        <taxon>Eukaryota</taxon>
        <taxon>Fungi</taxon>
        <taxon>Dikarya</taxon>
        <taxon>Ascomycota</taxon>
        <taxon>Pezizomycotina</taxon>
        <taxon>Sordariomycetes</taxon>
        <taxon>Hypocreomycetidae</taxon>
        <taxon>Microascales</taxon>
        <taxon>Microascaceae</taxon>
        <taxon>Lomentospora</taxon>
    </lineage>
</organism>
<gene>
    <name evidence="3" type="ORF">jhhlp_002697</name>
</gene>
<evidence type="ECO:0000256" key="1">
    <source>
        <dbReference type="SAM" id="MobiDB-lite"/>
    </source>
</evidence>
<feature type="region of interest" description="Disordered" evidence="1">
    <location>
        <begin position="211"/>
        <end position="254"/>
    </location>
</feature>
<dbReference type="PANTHER" id="PTHR15492">
    <property type="entry name" value="CYCLIN D1-BINDING PROTEIN 1"/>
    <property type="match status" value="1"/>
</dbReference>
<dbReference type="AlphaFoldDB" id="A0A2N3NES5"/>
<dbReference type="InterPro" id="IPR049317">
    <property type="entry name" value="GCIP-like_N"/>
</dbReference>
<feature type="domain" description="Cyclin-D1-binding protein 1-like N-terminal" evidence="2">
    <location>
        <begin position="64"/>
        <end position="215"/>
    </location>
</feature>
<dbReference type="STRING" id="41688.A0A2N3NES5"/>
<sequence>MAAEVSDPTIKELNALVSSVAALLTQLEATLTGLTKETEASKASTETPRADRDQINCLKLAADSADLVKAHTTRLSLLIITEPFTPTAISKVLRELVSGAVPSIATAAELCDGERFTYFFSQAMRLKCHSLIRELLAFVLKIPSDGKVLTEEQKHTATDNSGKGSLAMTGVLWSICDDLKKFAITGVGAYLVKRMDETRLTLKDIVEELTEWQEESEDQDDDDDDEGGEAADFDSAVDINDSRANSPGAQDTHNTAQSLLDDLMGSAKSIPRDDPQKIRPRLAQCLRSLKLCMIMCQAVSKRRLKTLPEFPPKDAQVSKTLQNVFRFFNVLPQKYEDVVMAFYELDPTVIDENLKKAGTELIHAIEPLKSPLQGGSSDEFTAWFEKFKTELETAYSAQY</sequence>
<evidence type="ECO:0000313" key="4">
    <source>
        <dbReference type="Proteomes" id="UP000233524"/>
    </source>
</evidence>
<protein>
    <recommendedName>
        <fullName evidence="2">Cyclin-D1-binding protein 1-like N-terminal domain-containing protein</fullName>
    </recommendedName>
</protein>
<dbReference type="InParanoid" id="A0A2N3NES5"/>
<dbReference type="PANTHER" id="PTHR15492:SF1">
    <property type="entry name" value="CYCLIN-D1-BINDING PROTEIN 1"/>
    <property type="match status" value="1"/>
</dbReference>
<feature type="compositionally biased region" description="Polar residues" evidence="1">
    <location>
        <begin position="242"/>
        <end position="254"/>
    </location>
</feature>
<evidence type="ECO:0000313" key="3">
    <source>
        <dbReference type="EMBL" id="PKS10939.1"/>
    </source>
</evidence>
<name>A0A2N3NES5_9PEZI</name>
<keyword evidence="4" id="KW-1185">Reference proteome</keyword>
<dbReference type="InterPro" id="IPR026907">
    <property type="entry name" value="GCIP-like"/>
</dbReference>
<dbReference type="OrthoDB" id="4088536at2759"/>
<dbReference type="Pfam" id="PF13324">
    <property type="entry name" value="GCIP_N"/>
    <property type="match status" value="1"/>
</dbReference>
<dbReference type="VEuPathDB" id="FungiDB:jhhlp_002697"/>
<dbReference type="Proteomes" id="UP000233524">
    <property type="component" value="Unassembled WGS sequence"/>
</dbReference>
<dbReference type="GO" id="GO:0005634">
    <property type="term" value="C:nucleus"/>
    <property type="evidence" value="ECO:0007669"/>
    <property type="project" value="TreeGrafter"/>
</dbReference>
<dbReference type="EMBL" id="NLAX01000008">
    <property type="protein sequence ID" value="PKS10939.1"/>
    <property type="molecule type" value="Genomic_DNA"/>
</dbReference>
<feature type="compositionally biased region" description="Acidic residues" evidence="1">
    <location>
        <begin position="211"/>
        <end position="232"/>
    </location>
</feature>
<comment type="caution">
    <text evidence="3">The sequence shown here is derived from an EMBL/GenBank/DDBJ whole genome shotgun (WGS) entry which is preliminary data.</text>
</comment>
<dbReference type="Gene3D" id="1.20.1410.10">
    <property type="entry name" value="I/LWEQ domain"/>
    <property type="match status" value="1"/>
</dbReference>
<proteinExistence type="predicted"/>
<reference evidence="3 4" key="1">
    <citation type="journal article" date="2017" name="G3 (Bethesda)">
        <title>First Draft Genome Sequence of the Pathogenic Fungus Lomentospora prolificans (Formerly Scedosporium prolificans).</title>
        <authorList>
            <person name="Luo R."/>
            <person name="Zimin A."/>
            <person name="Workman R."/>
            <person name="Fan Y."/>
            <person name="Pertea G."/>
            <person name="Grossman N."/>
            <person name="Wear M.P."/>
            <person name="Jia B."/>
            <person name="Miller H."/>
            <person name="Casadevall A."/>
            <person name="Timp W."/>
            <person name="Zhang S.X."/>
            <person name="Salzberg S.L."/>
        </authorList>
    </citation>
    <scope>NUCLEOTIDE SEQUENCE [LARGE SCALE GENOMIC DNA]</scope>
    <source>
        <strain evidence="3 4">JHH-5317</strain>
    </source>
</reference>
<accession>A0A2N3NES5</accession>
<evidence type="ECO:0000259" key="2">
    <source>
        <dbReference type="Pfam" id="PF13324"/>
    </source>
</evidence>